<evidence type="ECO:0000259" key="2">
    <source>
        <dbReference type="Pfam" id="PF06276"/>
    </source>
</evidence>
<dbReference type="InterPro" id="IPR007310">
    <property type="entry name" value="Aerobactin_biosyn_IucA/IucC_N"/>
</dbReference>
<sequence length="514" mass="58342">MEKLPDRKRAEHASLTRVAACLINERLVTSSVTDHSIILSYPLVNDTVCIDLPQPLRFQEAVHASELSGRIAYKQVDVSNGAQLMRIYGAWAKLSHDKIKTVCRELENSVENLERVYLRNWTPTFESPIIDWEQAIIEGHGMHPWHKCRYPMVDDFTTAQIYFVTLPRADMTVVGNYDKYISQLAPIDGTDERDIVFPVHEYQLPNVKEVFPTAKVLSQFITGRPQSSVRTISVANADFCIKVPLAIKITSIVRTIRPWAITIGHRLEPVLQVLEKSAEQFGGSLTVIREYAAAASSSEHLGCIIRQSTESIAAITGDKIIVCAAVTEHIHSIWEDETTESKLDRLRQFCSHLFRAVLPSVMLHGFALQAHMQNLLIRIDPVSREIRGFLVRDLGSFRVHGETFLKTTSLEVDTSWILTREESLESVYRYIHSVIHGNVAAMVRALKLGMPGWRVARRELERIIPAGDDLTYRIWLDNPVCASRAHMSMQLFGVEGKCRTTTIPNRFYHCQQQM</sequence>
<accession>A0A9Q0ARL0</accession>
<organism evidence="3 4">
    <name type="scientific">Neoarthrinium moseri</name>
    <dbReference type="NCBI Taxonomy" id="1658444"/>
    <lineage>
        <taxon>Eukaryota</taxon>
        <taxon>Fungi</taxon>
        <taxon>Dikarya</taxon>
        <taxon>Ascomycota</taxon>
        <taxon>Pezizomycotina</taxon>
        <taxon>Sordariomycetes</taxon>
        <taxon>Xylariomycetidae</taxon>
        <taxon>Amphisphaeriales</taxon>
        <taxon>Apiosporaceae</taxon>
        <taxon>Neoarthrinium</taxon>
    </lineage>
</organism>
<reference evidence="3" key="1">
    <citation type="submission" date="2021-03" db="EMBL/GenBank/DDBJ databases">
        <title>Revisited historic fungal species revealed as producer of novel bioactive compounds through whole genome sequencing and comparative genomics.</title>
        <authorList>
            <person name="Vignolle G.A."/>
            <person name="Hochenegger N."/>
            <person name="Mach R.L."/>
            <person name="Mach-Aigner A.R."/>
            <person name="Javad Rahimi M."/>
            <person name="Salim K.A."/>
            <person name="Chan C.M."/>
            <person name="Lim L.B.L."/>
            <person name="Cai F."/>
            <person name="Druzhinina I.S."/>
            <person name="U'Ren J.M."/>
            <person name="Derntl C."/>
        </authorList>
    </citation>
    <scope>NUCLEOTIDE SEQUENCE</scope>
    <source>
        <strain evidence="3">TUCIM 5799</strain>
    </source>
</reference>
<feature type="domain" description="Aerobactin siderophore biosynthesis IucA/IucC-like C-terminal" evidence="2">
    <location>
        <begin position="346"/>
        <end position="446"/>
    </location>
</feature>
<dbReference type="PANTHER" id="PTHR34384:SF5">
    <property type="entry name" value="L-2,3-DIAMINOPROPANOATE--CITRATE LIGASE"/>
    <property type="match status" value="1"/>
</dbReference>
<name>A0A9Q0ARL0_9PEZI</name>
<dbReference type="Gene3D" id="1.10.510.40">
    <property type="match status" value="1"/>
</dbReference>
<proteinExistence type="predicted"/>
<evidence type="ECO:0000259" key="1">
    <source>
        <dbReference type="Pfam" id="PF04183"/>
    </source>
</evidence>
<evidence type="ECO:0000313" key="3">
    <source>
        <dbReference type="EMBL" id="KAI1875338.1"/>
    </source>
</evidence>
<dbReference type="AlphaFoldDB" id="A0A9Q0ARL0"/>
<keyword evidence="4" id="KW-1185">Reference proteome</keyword>
<dbReference type="GO" id="GO:0019290">
    <property type="term" value="P:siderophore biosynthetic process"/>
    <property type="evidence" value="ECO:0007669"/>
    <property type="project" value="InterPro"/>
</dbReference>
<dbReference type="PANTHER" id="PTHR34384">
    <property type="entry name" value="L-2,3-DIAMINOPROPANOATE--CITRATE LIGASE"/>
    <property type="match status" value="1"/>
</dbReference>
<dbReference type="EMBL" id="JAFIMR010000008">
    <property type="protein sequence ID" value="KAI1875338.1"/>
    <property type="molecule type" value="Genomic_DNA"/>
</dbReference>
<dbReference type="Pfam" id="PF06276">
    <property type="entry name" value="FhuF"/>
    <property type="match status" value="1"/>
</dbReference>
<dbReference type="Proteomes" id="UP000829685">
    <property type="component" value="Unassembled WGS sequence"/>
</dbReference>
<dbReference type="InterPro" id="IPR022770">
    <property type="entry name" value="IucA/IucC-like_C"/>
</dbReference>
<gene>
    <name evidence="3" type="ORF">JX265_004396</name>
</gene>
<dbReference type="Pfam" id="PF04183">
    <property type="entry name" value="IucA_IucC"/>
    <property type="match status" value="1"/>
</dbReference>
<dbReference type="InterPro" id="IPR037455">
    <property type="entry name" value="LucA/IucC-like"/>
</dbReference>
<comment type="caution">
    <text evidence="3">The sequence shown here is derived from an EMBL/GenBank/DDBJ whole genome shotgun (WGS) entry which is preliminary data.</text>
</comment>
<evidence type="ECO:0000313" key="4">
    <source>
        <dbReference type="Proteomes" id="UP000829685"/>
    </source>
</evidence>
<protein>
    <submittedName>
        <fullName evidence="3">Uncharacterized protein</fullName>
    </submittedName>
</protein>
<feature type="domain" description="Aerobactin siderophore biosynthesis IucA/IucC N-terminal" evidence="1">
    <location>
        <begin position="187"/>
        <end position="327"/>
    </location>
</feature>
<dbReference type="GO" id="GO:0016881">
    <property type="term" value="F:acid-amino acid ligase activity"/>
    <property type="evidence" value="ECO:0007669"/>
    <property type="project" value="UniProtKB-ARBA"/>
</dbReference>